<keyword evidence="1" id="KW-0732">Signal</keyword>
<sequence length="93" mass="9713">MQLSAVLMTLTFAVSASALENGPGVFCTPQPPALPEGKVCTQGIARCCQKSHTPKFAAAASCRPFYSGAYKCNSDQGSKETILFANNAGLIVQ</sequence>
<gene>
    <name evidence="2" type="ORF">HYALB_00009147</name>
</gene>
<organism evidence="2 3">
    <name type="scientific">Hymenoscyphus albidus</name>
    <dbReference type="NCBI Taxonomy" id="595503"/>
    <lineage>
        <taxon>Eukaryota</taxon>
        <taxon>Fungi</taxon>
        <taxon>Dikarya</taxon>
        <taxon>Ascomycota</taxon>
        <taxon>Pezizomycotina</taxon>
        <taxon>Leotiomycetes</taxon>
        <taxon>Helotiales</taxon>
        <taxon>Helotiaceae</taxon>
        <taxon>Hymenoscyphus</taxon>
    </lineage>
</organism>
<feature type="signal peptide" evidence="1">
    <location>
        <begin position="1"/>
        <end position="18"/>
    </location>
</feature>
<dbReference type="EMBL" id="CAJVRM010000248">
    <property type="protein sequence ID" value="CAG8978250.1"/>
    <property type="molecule type" value="Genomic_DNA"/>
</dbReference>
<protein>
    <submittedName>
        <fullName evidence="2">Uncharacterized protein</fullName>
    </submittedName>
</protein>
<evidence type="ECO:0000313" key="3">
    <source>
        <dbReference type="Proteomes" id="UP000701801"/>
    </source>
</evidence>
<reference evidence="2" key="1">
    <citation type="submission" date="2021-07" db="EMBL/GenBank/DDBJ databases">
        <authorList>
            <person name="Durling M."/>
        </authorList>
    </citation>
    <scope>NUCLEOTIDE SEQUENCE</scope>
</reference>
<dbReference type="AlphaFoldDB" id="A0A9N9LSB0"/>
<feature type="chain" id="PRO_5040435097" evidence="1">
    <location>
        <begin position="19"/>
        <end position="93"/>
    </location>
</feature>
<dbReference type="Proteomes" id="UP000701801">
    <property type="component" value="Unassembled WGS sequence"/>
</dbReference>
<evidence type="ECO:0000313" key="2">
    <source>
        <dbReference type="EMBL" id="CAG8978250.1"/>
    </source>
</evidence>
<name>A0A9N9LSB0_9HELO</name>
<comment type="caution">
    <text evidence="2">The sequence shown here is derived from an EMBL/GenBank/DDBJ whole genome shotgun (WGS) entry which is preliminary data.</text>
</comment>
<evidence type="ECO:0000256" key="1">
    <source>
        <dbReference type="SAM" id="SignalP"/>
    </source>
</evidence>
<accession>A0A9N9LSB0</accession>
<keyword evidence="3" id="KW-1185">Reference proteome</keyword>
<proteinExistence type="predicted"/>